<gene>
    <name evidence="5" type="ORF">ACFO8L_32350</name>
</gene>
<dbReference type="PROSITE" id="PS50043">
    <property type="entry name" value="HTH_LUXR_2"/>
    <property type="match status" value="1"/>
</dbReference>
<reference evidence="6" key="1">
    <citation type="journal article" date="2019" name="Int. J. Syst. Evol. Microbiol.">
        <title>The Global Catalogue of Microorganisms (GCM) 10K type strain sequencing project: providing services to taxonomists for standard genome sequencing and annotation.</title>
        <authorList>
            <consortium name="The Broad Institute Genomics Platform"/>
            <consortium name="The Broad Institute Genome Sequencing Center for Infectious Disease"/>
            <person name="Wu L."/>
            <person name="Ma J."/>
        </authorList>
    </citation>
    <scope>NUCLEOTIDE SEQUENCE [LARGE SCALE GENOMIC DNA]</scope>
    <source>
        <strain evidence="6">CCUG 49560</strain>
    </source>
</reference>
<evidence type="ECO:0000313" key="5">
    <source>
        <dbReference type="EMBL" id="MFC4590827.1"/>
    </source>
</evidence>
<dbReference type="PANTHER" id="PTHR44688:SF16">
    <property type="entry name" value="DNA-BINDING TRANSCRIPTIONAL ACTIVATOR DEVR_DOSR"/>
    <property type="match status" value="1"/>
</dbReference>
<accession>A0ABV9EQE8</accession>
<dbReference type="PANTHER" id="PTHR44688">
    <property type="entry name" value="DNA-BINDING TRANSCRIPTIONAL ACTIVATOR DEVR_DOSR"/>
    <property type="match status" value="1"/>
</dbReference>
<protein>
    <submittedName>
        <fullName evidence="5">LuxR C-terminal-related transcriptional regulator</fullName>
    </submittedName>
</protein>
<dbReference type="EMBL" id="JBHSFN010000026">
    <property type="protein sequence ID" value="MFC4590827.1"/>
    <property type="molecule type" value="Genomic_DNA"/>
</dbReference>
<keyword evidence="6" id="KW-1185">Reference proteome</keyword>
<evidence type="ECO:0000259" key="4">
    <source>
        <dbReference type="PROSITE" id="PS50043"/>
    </source>
</evidence>
<evidence type="ECO:0000256" key="1">
    <source>
        <dbReference type="ARBA" id="ARBA00023015"/>
    </source>
</evidence>
<keyword evidence="1" id="KW-0805">Transcription regulation</keyword>
<dbReference type="InterPro" id="IPR000792">
    <property type="entry name" value="Tscrpt_reg_LuxR_C"/>
</dbReference>
<keyword evidence="3" id="KW-0804">Transcription</keyword>
<organism evidence="5 6">
    <name type="scientific">Sphaerisporangium corydalis</name>
    <dbReference type="NCBI Taxonomy" id="1441875"/>
    <lineage>
        <taxon>Bacteria</taxon>
        <taxon>Bacillati</taxon>
        <taxon>Actinomycetota</taxon>
        <taxon>Actinomycetes</taxon>
        <taxon>Streptosporangiales</taxon>
        <taxon>Streptosporangiaceae</taxon>
        <taxon>Sphaerisporangium</taxon>
    </lineage>
</organism>
<dbReference type="SUPFAM" id="SSF46894">
    <property type="entry name" value="C-terminal effector domain of the bipartite response regulators"/>
    <property type="match status" value="1"/>
</dbReference>
<dbReference type="PRINTS" id="PR00038">
    <property type="entry name" value="HTHLUXR"/>
</dbReference>
<proteinExistence type="predicted"/>
<evidence type="ECO:0000256" key="2">
    <source>
        <dbReference type="ARBA" id="ARBA00023125"/>
    </source>
</evidence>
<dbReference type="PROSITE" id="PS00622">
    <property type="entry name" value="HTH_LUXR_1"/>
    <property type="match status" value="1"/>
</dbReference>
<dbReference type="InterPro" id="IPR016032">
    <property type="entry name" value="Sig_transdc_resp-reg_C-effctor"/>
</dbReference>
<dbReference type="SMART" id="SM00421">
    <property type="entry name" value="HTH_LUXR"/>
    <property type="match status" value="1"/>
</dbReference>
<comment type="caution">
    <text evidence="5">The sequence shown here is derived from an EMBL/GenBank/DDBJ whole genome shotgun (WGS) entry which is preliminary data.</text>
</comment>
<evidence type="ECO:0000256" key="3">
    <source>
        <dbReference type="ARBA" id="ARBA00023163"/>
    </source>
</evidence>
<dbReference type="Gene3D" id="1.10.10.10">
    <property type="entry name" value="Winged helix-like DNA-binding domain superfamily/Winged helix DNA-binding domain"/>
    <property type="match status" value="1"/>
</dbReference>
<dbReference type="RefSeq" id="WP_380708142.1">
    <property type="nucleotide sequence ID" value="NZ_JBHSFN010000026.1"/>
</dbReference>
<sequence>MRAWPLTGREAELGRLVRAVADPGCHAVVLAGPAGAGRLHRLGQGNPLFLRELVDVAVRRDEGGVWRLREELLRDASRLTDLVAQRMGTANPEERVVLELVALGEPVDLAALDRLVERSAVESAEALGLVRLDPSGGHERVRLEHPLYGELIRPRLPALRVRRHYRVLAEAHERAGRRPSALSLTPVCQGIHALAHATLGDAATARASAERAARSCALLRPEVASLSRSFLGAVLPWVPAAEGELARAVELTLEGAALCRREGYPSFETIALHSAVRLGAAREVVERLAAVAASQDGPLATLCADHALAFVDRDGPALAEVSRRFETLGMLLDAAEAAAQSSQAHASAARQASARAEGARAWVLAGRCQGARTPALQRLSAPGLTAREYEIARLAAGGLANREIATRLVVSVRTVENHLRAVYAKLGVTGRTDLGPFTGDSGE</sequence>
<dbReference type="Proteomes" id="UP001595891">
    <property type="component" value="Unassembled WGS sequence"/>
</dbReference>
<feature type="domain" description="HTH luxR-type" evidence="4">
    <location>
        <begin position="377"/>
        <end position="442"/>
    </location>
</feature>
<keyword evidence="2" id="KW-0238">DNA-binding</keyword>
<evidence type="ECO:0000313" key="6">
    <source>
        <dbReference type="Proteomes" id="UP001595891"/>
    </source>
</evidence>
<dbReference type="Pfam" id="PF00196">
    <property type="entry name" value="GerE"/>
    <property type="match status" value="1"/>
</dbReference>
<name>A0ABV9EQE8_9ACTN</name>
<dbReference type="CDD" id="cd06170">
    <property type="entry name" value="LuxR_C_like"/>
    <property type="match status" value="1"/>
</dbReference>
<dbReference type="InterPro" id="IPR036388">
    <property type="entry name" value="WH-like_DNA-bd_sf"/>
</dbReference>